<dbReference type="InterPro" id="IPR018076">
    <property type="entry name" value="T2SS_GspF_dom"/>
</dbReference>
<dbReference type="EMBL" id="AWFF01000063">
    <property type="protein sequence ID" value="KCZ52817.1"/>
    <property type="molecule type" value="Genomic_DNA"/>
</dbReference>
<dbReference type="Proteomes" id="UP000027037">
    <property type="component" value="Unassembled WGS sequence"/>
</dbReference>
<feature type="transmembrane region" description="Helical" evidence="7">
    <location>
        <begin position="163"/>
        <end position="190"/>
    </location>
</feature>
<dbReference type="Gene3D" id="1.20.81.30">
    <property type="entry name" value="Type II secretion system (T2SS), domain F"/>
    <property type="match status" value="2"/>
</dbReference>
<feature type="transmembrane region" description="Helical" evidence="7">
    <location>
        <begin position="218"/>
        <end position="236"/>
    </location>
</feature>
<feature type="domain" description="Type II secretion system protein GspF" evidence="8">
    <location>
        <begin position="266"/>
        <end position="383"/>
    </location>
</feature>
<dbReference type="Pfam" id="PF00482">
    <property type="entry name" value="T2SSF"/>
    <property type="match status" value="2"/>
</dbReference>
<feature type="domain" description="Type II secretion system protein GspF" evidence="8">
    <location>
        <begin position="67"/>
        <end position="187"/>
    </location>
</feature>
<dbReference type="eggNOG" id="COG1459">
    <property type="taxonomic scope" value="Bacteria"/>
</dbReference>
<gene>
    <name evidence="9" type="ORF">HY29_17910</name>
</gene>
<sequence>MTIYQYHSISRNGQKRSGRIEAPSEQDARRLVTSSGDMLISLREAASRRWWALEQKKLINLRTASDFALELAGLLRAGASLRQSLEIQEEGNTPSAKLAQSLSLQIDHGHSLSSALKSGGGAAILLGEFAAAGEAGAGLDRLLESGGHFLNARHEAISRIRNALAYPAFIMLLGIMALVTITLVVAPALAPVLEDSGEGGFILWLANIGLWAQKRAELIYLSAALMLSTGFLLLRTKSVRVGLEKLIWRIPGIGSTARDIETGQSCEILSALLDAGRPLESSLRFAAHISSPGVARAYNSISRKIRDGTPASTAFLSEPSLPTEVRRLALLGEKASGLPDALRQAGQICHTRAMRRIERFAALIGPILVIGMGGAVALLMLNILGTISGIGDTPL</sequence>
<keyword evidence="3" id="KW-1003">Cell membrane</keyword>
<dbReference type="OrthoDB" id="9805682at2"/>
<evidence type="ECO:0000256" key="1">
    <source>
        <dbReference type="ARBA" id="ARBA00004651"/>
    </source>
</evidence>
<evidence type="ECO:0000256" key="2">
    <source>
        <dbReference type="ARBA" id="ARBA00005745"/>
    </source>
</evidence>
<accession>A0A062U3D9</accession>
<dbReference type="PANTHER" id="PTHR30012">
    <property type="entry name" value="GENERAL SECRETION PATHWAY PROTEIN"/>
    <property type="match status" value="1"/>
</dbReference>
<dbReference type="GO" id="GO:0005886">
    <property type="term" value="C:plasma membrane"/>
    <property type="evidence" value="ECO:0007669"/>
    <property type="project" value="UniProtKB-SubCell"/>
</dbReference>
<organism evidence="9 10">
    <name type="scientific">Hyphomonas beringensis</name>
    <dbReference type="NCBI Taxonomy" id="1280946"/>
    <lineage>
        <taxon>Bacteria</taxon>
        <taxon>Pseudomonadati</taxon>
        <taxon>Pseudomonadota</taxon>
        <taxon>Alphaproteobacteria</taxon>
        <taxon>Hyphomonadales</taxon>
        <taxon>Hyphomonadaceae</taxon>
        <taxon>Hyphomonas</taxon>
    </lineage>
</organism>
<evidence type="ECO:0000256" key="5">
    <source>
        <dbReference type="ARBA" id="ARBA00022989"/>
    </source>
</evidence>
<dbReference type="GO" id="GO:0015628">
    <property type="term" value="P:protein secretion by the type II secretion system"/>
    <property type="evidence" value="ECO:0007669"/>
    <property type="project" value="TreeGrafter"/>
</dbReference>
<keyword evidence="10" id="KW-1185">Reference proteome</keyword>
<dbReference type="STRING" id="1280946.HY29_17910"/>
<comment type="caution">
    <text evidence="9">The sequence shown here is derived from an EMBL/GenBank/DDBJ whole genome shotgun (WGS) entry which is preliminary data.</text>
</comment>
<dbReference type="InterPro" id="IPR003004">
    <property type="entry name" value="GspF/PilC"/>
</dbReference>
<evidence type="ECO:0000256" key="4">
    <source>
        <dbReference type="ARBA" id="ARBA00022692"/>
    </source>
</evidence>
<protein>
    <recommendedName>
        <fullName evidence="8">Type II secretion system protein GspF domain-containing protein</fullName>
    </recommendedName>
</protein>
<evidence type="ECO:0000256" key="3">
    <source>
        <dbReference type="ARBA" id="ARBA00022475"/>
    </source>
</evidence>
<keyword evidence="6 7" id="KW-0472">Membrane</keyword>
<evidence type="ECO:0000313" key="9">
    <source>
        <dbReference type="EMBL" id="KCZ52817.1"/>
    </source>
</evidence>
<dbReference type="PATRIC" id="fig|1280946.3.peg.2856"/>
<dbReference type="AlphaFoldDB" id="A0A062U3D9"/>
<evidence type="ECO:0000259" key="8">
    <source>
        <dbReference type="Pfam" id="PF00482"/>
    </source>
</evidence>
<dbReference type="InterPro" id="IPR042094">
    <property type="entry name" value="T2SS_GspF_sf"/>
</dbReference>
<reference evidence="9 10" key="1">
    <citation type="journal article" date="2014" name="Antonie Van Leeuwenhoek">
        <title>Hyphomonas beringensis sp. nov. and Hyphomonas chukchiensis sp. nov., isolated from surface seawater of the Bering Sea and Chukchi Sea.</title>
        <authorList>
            <person name="Li C."/>
            <person name="Lai Q."/>
            <person name="Li G."/>
            <person name="Dong C."/>
            <person name="Wang J."/>
            <person name="Liao Y."/>
            <person name="Shao Z."/>
        </authorList>
    </citation>
    <scope>NUCLEOTIDE SEQUENCE [LARGE SCALE GENOMIC DNA]</scope>
    <source>
        <strain evidence="9 10">25B14_1</strain>
    </source>
</reference>
<keyword evidence="4 7" id="KW-0812">Transmembrane</keyword>
<comment type="subcellular location">
    <subcellularLocation>
        <location evidence="1">Cell membrane</location>
        <topology evidence="1">Multi-pass membrane protein</topology>
    </subcellularLocation>
</comment>
<evidence type="ECO:0000256" key="7">
    <source>
        <dbReference type="SAM" id="Phobius"/>
    </source>
</evidence>
<dbReference type="PANTHER" id="PTHR30012:SF0">
    <property type="entry name" value="TYPE II SECRETION SYSTEM PROTEIN F-RELATED"/>
    <property type="match status" value="1"/>
</dbReference>
<keyword evidence="5 7" id="KW-1133">Transmembrane helix</keyword>
<evidence type="ECO:0000313" key="10">
    <source>
        <dbReference type="Proteomes" id="UP000027037"/>
    </source>
</evidence>
<comment type="similarity">
    <text evidence="2">Belongs to the GSP F family.</text>
</comment>
<feature type="transmembrane region" description="Helical" evidence="7">
    <location>
        <begin position="360"/>
        <end position="385"/>
    </location>
</feature>
<proteinExistence type="inferred from homology"/>
<name>A0A062U3D9_9PROT</name>
<evidence type="ECO:0000256" key="6">
    <source>
        <dbReference type="ARBA" id="ARBA00023136"/>
    </source>
</evidence>
<dbReference type="RefSeq" id="WP_034798118.1">
    <property type="nucleotide sequence ID" value="NZ_AWFF01000063.1"/>
</dbReference>